<keyword evidence="2" id="KW-1185">Reference proteome</keyword>
<dbReference type="EMBL" id="CP065383">
    <property type="protein sequence ID" value="QPM68201.1"/>
    <property type="molecule type" value="Genomic_DNA"/>
</dbReference>
<evidence type="ECO:0000313" key="1">
    <source>
        <dbReference type="EMBL" id="QPM68201.1"/>
    </source>
</evidence>
<dbReference type="RefSeq" id="WP_218113360.1">
    <property type="nucleotide sequence ID" value="NZ_CP065383.1"/>
</dbReference>
<dbReference type="AlphaFoldDB" id="A0A7T1ALN5"/>
<organism evidence="1 2">
    <name type="scientific">Atribacter laminatus</name>
    <dbReference type="NCBI Taxonomy" id="2847778"/>
    <lineage>
        <taxon>Bacteria</taxon>
        <taxon>Pseudomonadati</taxon>
        <taxon>Atribacterota</taxon>
        <taxon>Atribacteria</taxon>
        <taxon>Atribacterales</taxon>
        <taxon>Atribacteraceae</taxon>
        <taxon>Atribacter</taxon>
    </lineage>
</organism>
<gene>
    <name evidence="1" type="ORF">RT761_01416</name>
</gene>
<proteinExistence type="predicted"/>
<sequence>MKKPDYLVLNKPQKYPWNIASGYWGNYLIENELDDFQKQRRDEWLKNIFRLSRTKLNEFISNNFRNSEDKTLIKNLLKEHGIFVETFFIKSIKDRIISECGKHDFAVSEFQNILSEAWGYDVKVRDKFDMVYRISYHIYEQEVLISLCDSQIFHDLLNWYENYKEYVLCKLCRSNFRIIDLPEWVYLGSNGCKECCFCCKVLMSPNKKELYELIPLFISKCGFIPDSKASPVNISFTSRIQKGKLIDVFRAYANMGGIKHVKSKFGSWFKALVITKTLPNGVLITPRGIRCIASDGHVCHSIEEQYIDNWLTNHKIKHEREPFYPKHFIYNPSGKRRADWIINGKYIEYFGLSGDKIYDRKVEEKLLLLAENKIDYIAIYPANLSGLSTVFKDFL</sequence>
<dbReference type="Proteomes" id="UP000594463">
    <property type="component" value="Chromosome"/>
</dbReference>
<reference evidence="1 2" key="1">
    <citation type="journal article" date="2021" name="Nat. Commun.">
        <title>Isolation of a member of the candidate phylum Atribacteria reveals a unique cell membrane structure.</title>
        <authorList>
            <person name="Taiki K."/>
            <person name="Nobu M.K."/>
            <person name="Kusada H."/>
            <person name="Meng X.-Y."/>
            <person name="Hosoki N."/>
            <person name="Uematsu K."/>
            <person name="Yoshioka H."/>
            <person name="Kamagata Y."/>
            <person name="Tamaki H."/>
        </authorList>
    </citation>
    <scope>NUCLEOTIDE SEQUENCE [LARGE SCALE GENOMIC DNA]</scope>
    <source>
        <strain evidence="1 2">RT761</strain>
    </source>
</reference>
<protein>
    <submittedName>
        <fullName evidence="1">Uncharacterized protein</fullName>
    </submittedName>
</protein>
<name>A0A7T1ALN5_ATRLM</name>
<accession>A0A7T1ALN5</accession>
<evidence type="ECO:0000313" key="2">
    <source>
        <dbReference type="Proteomes" id="UP000594463"/>
    </source>
</evidence>
<dbReference type="KEGG" id="alam:RT761_01416"/>